<comment type="caution">
    <text evidence="2">The sequence shown here is derived from an EMBL/GenBank/DDBJ whole genome shotgun (WGS) entry which is preliminary data.</text>
</comment>
<name>A0ABD1LZ89_9FABA</name>
<reference evidence="2 3" key="1">
    <citation type="submission" date="2024-08" db="EMBL/GenBank/DDBJ databases">
        <title>Insights into the chromosomal genome structure of Flemingia macrophylla.</title>
        <authorList>
            <person name="Ding Y."/>
            <person name="Zhao Y."/>
            <person name="Bi W."/>
            <person name="Wu M."/>
            <person name="Zhao G."/>
            <person name="Gong Y."/>
            <person name="Li W."/>
            <person name="Zhang P."/>
        </authorList>
    </citation>
    <scope>NUCLEOTIDE SEQUENCE [LARGE SCALE GENOMIC DNA]</scope>
    <source>
        <strain evidence="2">DYQJB</strain>
        <tissue evidence="2">Leaf</tissue>
    </source>
</reference>
<protein>
    <submittedName>
        <fullName evidence="2">Uncharacterized protein</fullName>
    </submittedName>
</protein>
<gene>
    <name evidence="2" type="ORF">Fmac_022272</name>
</gene>
<evidence type="ECO:0000256" key="1">
    <source>
        <dbReference type="SAM" id="MobiDB-lite"/>
    </source>
</evidence>
<dbReference type="Proteomes" id="UP001603857">
    <property type="component" value="Unassembled WGS sequence"/>
</dbReference>
<evidence type="ECO:0000313" key="2">
    <source>
        <dbReference type="EMBL" id="KAL2328845.1"/>
    </source>
</evidence>
<proteinExistence type="predicted"/>
<dbReference type="EMBL" id="JBGMDY010000007">
    <property type="protein sequence ID" value="KAL2328845.1"/>
    <property type="molecule type" value="Genomic_DNA"/>
</dbReference>
<feature type="region of interest" description="Disordered" evidence="1">
    <location>
        <begin position="1"/>
        <end position="26"/>
    </location>
</feature>
<dbReference type="AlphaFoldDB" id="A0ABD1LZ89"/>
<keyword evidence="3" id="KW-1185">Reference proteome</keyword>
<accession>A0ABD1LZ89</accession>
<evidence type="ECO:0000313" key="3">
    <source>
        <dbReference type="Proteomes" id="UP001603857"/>
    </source>
</evidence>
<organism evidence="2 3">
    <name type="scientific">Flemingia macrophylla</name>
    <dbReference type="NCBI Taxonomy" id="520843"/>
    <lineage>
        <taxon>Eukaryota</taxon>
        <taxon>Viridiplantae</taxon>
        <taxon>Streptophyta</taxon>
        <taxon>Embryophyta</taxon>
        <taxon>Tracheophyta</taxon>
        <taxon>Spermatophyta</taxon>
        <taxon>Magnoliopsida</taxon>
        <taxon>eudicotyledons</taxon>
        <taxon>Gunneridae</taxon>
        <taxon>Pentapetalae</taxon>
        <taxon>rosids</taxon>
        <taxon>fabids</taxon>
        <taxon>Fabales</taxon>
        <taxon>Fabaceae</taxon>
        <taxon>Papilionoideae</taxon>
        <taxon>50 kb inversion clade</taxon>
        <taxon>NPAAA clade</taxon>
        <taxon>indigoferoid/millettioid clade</taxon>
        <taxon>Phaseoleae</taxon>
        <taxon>Flemingia</taxon>
    </lineage>
</organism>
<sequence length="90" mass="10079">MRNSKTQCRNRRTETKQRFRHSASVSAPSVENPVTWALSAGFGRQAPGAWVLTYFHSNTSYWSVLDPTYLNRSSFPDGFIFGAGSAAYQV</sequence>